<dbReference type="GeneID" id="54557373"/>
<feature type="region of interest" description="Disordered" evidence="1">
    <location>
        <begin position="1"/>
        <end position="42"/>
    </location>
</feature>
<dbReference type="Proteomes" id="UP000799537">
    <property type="component" value="Unassembled WGS sequence"/>
</dbReference>
<feature type="region of interest" description="Disordered" evidence="1">
    <location>
        <begin position="112"/>
        <end position="134"/>
    </location>
</feature>
<dbReference type="AlphaFoldDB" id="A0A6A6D288"/>
<keyword evidence="3" id="KW-1185">Reference proteome</keyword>
<feature type="compositionally biased region" description="Basic and acidic residues" evidence="1">
    <location>
        <begin position="17"/>
        <end position="27"/>
    </location>
</feature>
<proteinExistence type="predicted"/>
<gene>
    <name evidence="2" type="ORF">M409DRAFT_17537</name>
</gene>
<dbReference type="EMBL" id="ML993581">
    <property type="protein sequence ID" value="KAF2172302.1"/>
    <property type="molecule type" value="Genomic_DNA"/>
</dbReference>
<evidence type="ECO:0000313" key="3">
    <source>
        <dbReference type="Proteomes" id="UP000799537"/>
    </source>
</evidence>
<organism evidence="2 3">
    <name type="scientific">Zasmidium cellare ATCC 36951</name>
    <dbReference type="NCBI Taxonomy" id="1080233"/>
    <lineage>
        <taxon>Eukaryota</taxon>
        <taxon>Fungi</taxon>
        <taxon>Dikarya</taxon>
        <taxon>Ascomycota</taxon>
        <taxon>Pezizomycotina</taxon>
        <taxon>Dothideomycetes</taxon>
        <taxon>Dothideomycetidae</taxon>
        <taxon>Mycosphaerellales</taxon>
        <taxon>Mycosphaerellaceae</taxon>
        <taxon>Zasmidium</taxon>
    </lineage>
</organism>
<evidence type="ECO:0000313" key="2">
    <source>
        <dbReference type="EMBL" id="KAF2172302.1"/>
    </source>
</evidence>
<feature type="compositionally biased region" description="Polar residues" evidence="1">
    <location>
        <begin position="1"/>
        <end position="16"/>
    </location>
</feature>
<reference evidence="2" key="1">
    <citation type="journal article" date="2020" name="Stud. Mycol.">
        <title>101 Dothideomycetes genomes: a test case for predicting lifestyles and emergence of pathogens.</title>
        <authorList>
            <person name="Haridas S."/>
            <person name="Albert R."/>
            <person name="Binder M."/>
            <person name="Bloem J."/>
            <person name="Labutti K."/>
            <person name="Salamov A."/>
            <person name="Andreopoulos B."/>
            <person name="Baker S."/>
            <person name="Barry K."/>
            <person name="Bills G."/>
            <person name="Bluhm B."/>
            <person name="Cannon C."/>
            <person name="Castanera R."/>
            <person name="Culley D."/>
            <person name="Daum C."/>
            <person name="Ezra D."/>
            <person name="Gonzalez J."/>
            <person name="Henrissat B."/>
            <person name="Kuo A."/>
            <person name="Liang C."/>
            <person name="Lipzen A."/>
            <person name="Lutzoni F."/>
            <person name="Magnuson J."/>
            <person name="Mondo S."/>
            <person name="Nolan M."/>
            <person name="Ohm R."/>
            <person name="Pangilinan J."/>
            <person name="Park H.-J."/>
            <person name="Ramirez L."/>
            <person name="Alfaro M."/>
            <person name="Sun H."/>
            <person name="Tritt A."/>
            <person name="Yoshinaga Y."/>
            <person name="Zwiers L.-H."/>
            <person name="Turgeon B."/>
            <person name="Goodwin S."/>
            <person name="Spatafora J."/>
            <person name="Crous P."/>
            <person name="Grigoriev I."/>
        </authorList>
    </citation>
    <scope>NUCLEOTIDE SEQUENCE</scope>
    <source>
        <strain evidence="2">ATCC 36951</strain>
    </source>
</reference>
<name>A0A6A6D288_ZASCE</name>
<protein>
    <submittedName>
        <fullName evidence="2">Uncharacterized protein</fullName>
    </submittedName>
</protein>
<accession>A0A6A6D288</accession>
<sequence>MASKKNATSGKASQMSQEKKAQEERNAAKRHHEYVHSDLQPKGRLLRIHTREDITWSMPGRIIKQWVDCRKPMSEPNRGCRTGRMGFWVETEEGFKAVLICRRKVCDWGAGEVDEGEHEMEGQEGEEGESDNSA</sequence>
<evidence type="ECO:0000256" key="1">
    <source>
        <dbReference type="SAM" id="MobiDB-lite"/>
    </source>
</evidence>
<dbReference type="RefSeq" id="XP_033673191.1">
    <property type="nucleotide sequence ID" value="XM_033804101.1"/>
</dbReference>